<accession>A0A7W8B3K2</accession>
<name>A0A7W8B3K2_STRST</name>
<evidence type="ECO:0000313" key="3">
    <source>
        <dbReference type="Proteomes" id="UP000549009"/>
    </source>
</evidence>
<evidence type="ECO:0000259" key="1">
    <source>
        <dbReference type="Pfam" id="PF13586"/>
    </source>
</evidence>
<protein>
    <submittedName>
        <fullName evidence="2">Transposase</fullName>
    </submittedName>
</protein>
<keyword evidence="3" id="KW-1185">Reference proteome</keyword>
<feature type="domain" description="Transposase DDE" evidence="1">
    <location>
        <begin position="2"/>
        <end position="37"/>
    </location>
</feature>
<sequence length="47" mass="5686">MVERTFAWLGRCRRLSKDYEYLRVCSENAIYLTMAMLLVRRLSRSAR</sequence>
<proteinExistence type="predicted"/>
<dbReference type="EMBL" id="JACHJD010000034">
    <property type="protein sequence ID" value="MBB5109683.1"/>
    <property type="molecule type" value="Genomic_DNA"/>
</dbReference>
<dbReference type="AlphaFoldDB" id="A0A7W8B3K2"/>
<evidence type="ECO:0000313" key="2">
    <source>
        <dbReference type="EMBL" id="MBB5109683.1"/>
    </source>
</evidence>
<dbReference type="InterPro" id="IPR025668">
    <property type="entry name" value="Tnp_DDE_dom"/>
</dbReference>
<dbReference type="Proteomes" id="UP000549009">
    <property type="component" value="Unassembled WGS sequence"/>
</dbReference>
<reference evidence="2 3" key="1">
    <citation type="submission" date="2020-08" db="EMBL/GenBank/DDBJ databases">
        <title>Genomic Encyclopedia of Type Strains, Phase III (KMG-III): the genomes of soil and plant-associated and newly described type strains.</title>
        <authorList>
            <person name="Whitman W."/>
        </authorList>
    </citation>
    <scope>NUCLEOTIDE SEQUENCE [LARGE SCALE GENOMIC DNA]</scope>
    <source>
        <strain evidence="2 3">CECT 3146</strain>
    </source>
</reference>
<dbReference type="Pfam" id="PF13586">
    <property type="entry name" value="DDE_Tnp_1_2"/>
    <property type="match status" value="1"/>
</dbReference>
<comment type="caution">
    <text evidence="2">The sequence shown here is derived from an EMBL/GenBank/DDBJ whole genome shotgun (WGS) entry which is preliminary data.</text>
</comment>
<gene>
    <name evidence="2" type="ORF">FHS40_008813</name>
</gene>
<organism evidence="2 3">
    <name type="scientific">Streptomyces spectabilis</name>
    <dbReference type="NCBI Taxonomy" id="68270"/>
    <lineage>
        <taxon>Bacteria</taxon>
        <taxon>Bacillati</taxon>
        <taxon>Actinomycetota</taxon>
        <taxon>Actinomycetes</taxon>
        <taxon>Kitasatosporales</taxon>
        <taxon>Streptomycetaceae</taxon>
        <taxon>Streptomyces</taxon>
    </lineage>
</organism>